<name>A0ABU1UDF0_9MICC</name>
<keyword evidence="2" id="KW-1185">Reference proteome</keyword>
<dbReference type="EMBL" id="JAVDVQ010000009">
    <property type="protein sequence ID" value="MDR7083160.1"/>
    <property type="molecule type" value="Genomic_DNA"/>
</dbReference>
<comment type="caution">
    <text evidence="1">The sequence shown here is derived from an EMBL/GenBank/DDBJ whole genome shotgun (WGS) entry which is preliminary data.</text>
</comment>
<protein>
    <submittedName>
        <fullName evidence="1">Recombinational DNA repair protein RecR</fullName>
    </submittedName>
</protein>
<evidence type="ECO:0000313" key="1">
    <source>
        <dbReference type="EMBL" id="MDR7083160.1"/>
    </source>
</evidence>
<reference evidence="1 2" key="1">
    <citation type="submission" date="2023-07" db="EMBL/GenBank/DDBJ databases">
        <title>Sorghum-associated microbial communities from plants grown in Nebraska, USA.</title>
        <authorList>
            <person name="Schachtman D."/>
        </authorList>
    </citation>
    <scope>NUCLEOTIDE SEQUENCE [LARGE SCALE GENOMIC DNA]</scope>
    <source>
        <strain evidence="1 2">BE167</strain>
    </source>
</reference>
<proteinExistence type="predicted"/>
<evidence type="ECO:0000313" key="2">
    <source>
        <dbReference type="Proteomes" id="UP001252243"/>
    </source>
</evidence>
<sequence>MATYITEAKALEHRCQCCGELAESVFCDDCTTDSHNECL</sequence>
<dbReference type="Proteomes" id="UP001252243">
    <property type="component" value="Unassembled WGS sequence"/>
</dbReference>
<organism evidence="1 2">
    <name type="scientific">Arthrobacter ginsengisoli</name>
    <dbReference type="NCBI Taxonomy" id="1356565"/>
    <lineage>
        <taxon>Bacteria</taxon>
        <taxon>Bacillati</taxon>
        <taxon>Actinomycetota</taxon>
        <taxon>Actinomycetes</taxon>
        <taxon>Micrococcales</taxon>
        <taxon>Micrococcaceae</taxon>
        <taxon>Arthrobacter</taxon>
    </lineage>
</organism>
<gene>
    <name evidence="1" type="ORF">J2X01_002453</name>
</gene>
<accession>A0ABU1UDF0</accession>